<dbReference type="EMBL" id="NBIV01000020">
    <property type="protein sequence ID" value="PXF47749.1"/>
    <property type="molecule type" value="Genomic_DNA"/>
</dbReference>
<dbReference type="InterPro" id="IPR024926">
    <property type="entry name" value="NOG1"/>
</dbReference>
<dbReference type="PRINTS" id="PR00326">
    <property type="entry name" value="GTP1OBG"/>
</dbReference>
<feature type="compositionally biased region" description="Low complexity" evidence="7">
    <location>
        <begin position="583"/>
        <end position="606"/>
    </location>
</feature>
<evidence type="ECO:0000313" key="10">
    <source>
        <dbReference type="Proteomes" id="UP000247409"/>
    </source>
</evidence>
<organism evidence="9 10">
    <name type="scientific">Gracilariopsis chorda</name>
    <dbReference type="NCBI Taxonomy" id="448386"/>
    <lineage>
        <taxon>Eukaryota</taxon>
        <taxon>Rhodophyta</taxon>
        <taxon>Florideophyceae</taxon>
        <taxon>Rhodymeniophycidae</taxon>
        <taxon>Gracilariales</taxon>
        <taxon>Gracilariaceae</taxon>
        <taxon>Gracilariopsis</taxon>
    </lineage>
</organism>
<keyword evidence="3" id="KW-0547">Nucleotide-binding</keyword>
<keyword evidence="10" id="KW-1185">Reference proteome</keyword>
<dbReference type="AlphaFoldDB" id="A0A2V3J077"/>
<dbReference type="FunFam" id="3.40.50.300:FF:000496">
    <property type="entry name" value="Nucleolar GTP-binding protein 1"/>
    <property type="match status" value="1"/>
</dbReference>
<dbReference type="Gene3D" id="3.40.50.300">
    <property type="entry name" value="P-loop containing nucleotide triphosphate hydrolases"/>
    <property type="match status" value="1"/>
</dbReference>
<dbReference type="CDD" id="cd01897">
    <property type="entry name" value="NOG"/>
    <property type="match status" value="1"/>
</dbReference>
<dbReference type="InterPro" id="IPR041623">
    <property type="entry name" value="NOG1_N"/>
</dbReference>
<dbReference type="InterPro" id="IPR027417">
    <property type="entry name" value="P-loop_NTPase"/>
</dbReference>
<evidence type="ECO:0000256" key="6">
    <source>
        <dbReference type="PIRNR" id="PIRNR038919"/>
    </source>
</evidence>
<evidence type="ECO:0000256" key="5">
    <source>
        <dbReference type="ARBA" id="ARBA00023242"/>
    </source>
</evidence>
<keyword evidence="5 6" id="KW-0539">Nucleus</keyword>
<evidence type="ECO:0000259" key="8">
    <source>
        <dbReference type="PROSITE" id="PS51710"/>
    </source>
</evidence>
<evidence type="ECO:0000256" key="3">
    <source>
        <dbReference type="ARBA" id="ARBA00022741"/>
    </source>
</evidence>
<dbReference type="Proteomes" id="UP000247409">
    <property type="component" value="Unassembled WGS sequence"/>
</dbReference>
<dbReference type="FunFam" id="1.20.120.1190:FF:000001">
    <property type="entry name" value="Nucleolar GTP-binding protein 1"/>
    <property type="match status" value="1"/>
</dbReference>
<comment type="caution">
    <text evidence="9">The sequence shown here is derived from an EMBL/GenBank/DDBJ whole genome shotgun (WGS) entry which is preliminary data.</text>
</comment>
<dbReference type="InterPro" id="IPR006073">
    <property type="entry name" value="GTP-bd"/>
</dbReference>
<evidence type="ECO:0000256" key="7">
    <source>
        <dbReference type="SAM" id="MobiDB-lite"/>
    </source>
</evidence>
<dbReference type="Pfam" id="PF17835">
    <property type="entry name" value="NOG1_N"/>
    <property type="match status" value="1"/>
</dbReference>
<evidence type="ECO:0000256" key="4">
    <source>
        <dbReference type="ARBA" id="ARBA00023134"/>
    </source>
</evidence>
<dbReference type="PIRSF" id="PIRSF038919">
    <property type="entry name" value="NOG1"/>
    <property type="match status" value="1"/>
</dbReference>
<protein>
    <recommendedName>
        <fullName evidence="6">Nucleolar GTP-binding protein 1</fullName>
    </recommendedName>
</protein>
<comment type="subcellular location">
    <subcellularLocation>
        <location evidence="1 6">Nucleus</location>
        <location evidence="1 6">Nucleolus</location>
    </subcellularLocation>
</comment>
<gene>
    <name evidence="9" type="ORF">BWQ96_02431</name>
</gene>
<comment type="similarity">
    <text evidence="6">Belongs to the TRAFAC class OBG-HflX-like GTPase superfamily. OBG GTPase family. NOG subfamily.</text>
</comment>
<keyword evidence="4" id="KW-0342">GTP-binding</keyword>
<sequence length="668" mass="75221">MVLVNFKTITVVPAGDALVDNVLSKTQRKTPTVVHKGYAIGRIRDFYMRKVKFSQQMFHDKLTHILNDFPNLDELHPFYADLLNVLYDRDHYKLALGQLATARSLIDGIARDYVRLLKYADSQYRCKCLKRAALGRMCTLISRHKKNLAYLEQVRQHLARLPSIDPATRTLLIAGFPNVGKSSFINKITRADVDVQPYAFTTKSLFVGHCDYKYLRWQVIDTPGILDHELEARNTIEMQSITALAHLRACVLFFIDPSEQCGYSLEKQHSLFKSIMPLFANKPVIVVANKTDLGWESALDDSGRALLESFKADSGGRAVLMKMSTHEEEGVSEVKNSACEKLLELRVESKVRGKKVQKVLNRLHLATPKATSQERTPNIPASVLAKRAVQSQGGDDTRMGGEDGDVEMGEEGSGPGAKKLERDLQEENGGAGVYSMDWRKLYKLRKEEWAYDVMPEIVDGKNISDFLDPEIEAKLRQLELEEDAREAVRDVTGDAEVGGYRFVTQGEKQVVQQIKDRKSLIKQESVREKNAHKHRSALQRNKVLTRRSRLQEHLEGLGLEKEEASDLVDRAASRRGVKRTRSESVAVSVVRSSSRPRSTSRTRSVSIAPNDGFSDPRQKAKAIELARKKLKTGVAKYGRKGDADRSIPSKLPKHLFSGKRGIGKTDRR</sequence>
<dbReference type="Gene3D" id="1.20.120.1190">
    <property type="match status" value="1"/>
</dbReference>
<dbReference type="Pfam" id="PF08155">
    <property type="entry name" value="NOGCT"/>
    <property type="match status" value="1"/>
</dbReference>
<dbReference type="OrthoDB" id="415015at2759"/>
<dbReference type="SUPFAM" id="SSF52540">
    <property type="entry name" value="P-loop containing nucleoside triphosphate hydrolases"/>
    <property type="match status" value="1"/>
</dbReference>
<feature type="region of interest" description="Disordered" evidence="7">
    <location>
        <begin position="572"/>
        <end position="618"/>
    </location>
</feature>
<feature type="domain" description="OBG-type G" evidence="8">
    <location>
        <begin position="169"/>
        <end position="343"/>
    </location>
</feature>
<dbReference type="InterPro" id="IPR010674">
    <property type="entry name" value="NOG1_Rossman_fold_dom"/>
</dbReference>
<dbReference type="GO" id="GO:0005730">
    <property type="term" value="C:nucleolus"/>
    <property type="evidence" value="ECO:0007669"/>
    <property type="project" value="UniProtKB-SubCell"/>
</dbReference>
<evidence type="ECO:0000313" key="9">
    <source>
        <dbReference type="EMBL" id="PXF47749.1"/>
    </source>
</evidence>
<dbReference type="GO" id="GO:0005525">
    <property type="term" value="F:GTP binding"/>
    <property type="evidence" value="ECO:0007669"/>
    <property type="project" value="UniProtKB-KW"/>
</dbReference>
<dbReference type="STRING" id="448386.A0A2V3J077"/>
<proteinExistence type="inferred from homology"/>
<evidence type="ECO:0000256" key="1">
    <source>
        <dbReference type="ARBA" id="ARBA00004604"/>
    </source>
</evidence>
<feature type="region of interest" description="Disordered" evidence="7">
    <location>
        <begin position="387"/>
        <end position="418"/>
    </location>
</feature>
<name>A0A2V3J077_9FLOR</name>
<dbReference type="PANTHER" id="PTHR45759">
    <property type="entry name" value="NUCLEOLAR GTP-BINDING PROTEIN 1"/>
    <property type="match status" value="1"/>
</dbReference>
<reference evidence="9 10" key="1">
    <citation type="journal article" date="2018" name="Mol. Biol. Evol.">
        <title>Analysis of the draft genome of the red seaweed Gracilariopsis chorda provides insights into genome size evolution in Rhodophyta.</title>
        <authorList>
            <person name="Lee J."/>
            <person name="Yang E.C."/>
            <person name="Graf L."/>
            <person name="Yang J.H."/>
            <person name="Qiu H."/>
            <person name="Zel Zion U."/>
            <person name="Chan C.X."/>
            <person name="Stephens T.G."/>
            <person name="Weber A.P.M."/>
            <person name="Boo G.H."/>
            <person name="Boo S.M."/>
            <person name="Kim K.M."/>
            <person name="Shin Y."/>
            <person name="Jung M."/>
            <person name="Lee S.J."/>
            <person name="Yim H.S."/>
            <person name="Lee J.H."/>
            <person name="Bhattacharya D."/>
            <person name="Yoon H.S."/>
        </authorList>
    </citation>
    <scope>NUCLEOTIDE SEQUENCE [LARGE SCALE GENOMIC DNA]</scope>
    <source>
        <strain evidence="9 10">SKKU-2015</strain>
        <tissue evidence="9">Whole body</tissue>
    </source>
</reference>
<dbReference type="InterPro" id="IPR031167">
    <property type="entry name" value="G_OBG"/>
</dbReference>
<evidence type="ECO:0000256" key="2">
    <source>
        <dbReference type="ARBA" id="ARBA00022517"/>
    </source>
</evidence>
<keyword evidence="2 6" id="KW-0690">Ribosome biogenesis</keyword>
<feature type="region of interest" description="Disordered" evidence="7">
    <location>
        <begin position="631"/>
        <end position="668"/>
    </location>
</feature>
<comment type="function">
    <text evidence="6">Involved in the biogenesis of the 60S ribosomal subunit.</text>
</comment>
<accession>A0A2V3J077</accession>
<dbReference type="InterPro" id="IPR012973">
    <property type="entry name" value="NOG_C"/>
</dbReference>
<dbReference type="PROSITE" id="PS51710">
    <property type="entry name" value="G_OBG"/>
    <property type="match status" value="1"/>
</dbReference>
<dbReference type="Pfam" id="PF06858">
    <property type="entry name" value="NOG1"/>
    <property type="match status" value="1"/>
</dbReference>
<dbReference type="GO" id="GO:0042254">
    <property type="term" value="P:ribosome biogenesis"/>
    <property type="evidence" value="ECO:0007669"/>
    <property type="project" value="UniProtKB-KW"/>
</dbReference>